<reference evidence="2 3" key="1">
    <citation type="journal article" date="2018" name="Nat. Ecol. Evol.">
        <title>Pezizomycetes genomes reveal the molecular basis of ectomycorrhizal truffle lifestyle.</title>
        <authorList>
            <person name="Murat C."/>
            <person name="Payen T."/>
            <person name="Noel B."/>
            <person name="Kuo A."/>
            <person name="Morin E."/>
            <person name="Chen J."/>
            <person name="Kohler A."/>
            <person name="Krizsan K."/>
            <person name="Balestrini R."/>
            <person name="Da Silva C."/>
            <person name="Montanini B."/>
            <person name="Hainaut M."/>
            <person name="Levati E."/>
            <person name="Barry K.W."/>
            <person name="Belfiori B."/>
            <person name="Cichocki N."/>
            <person name="Clum A."/>
            <person name="Dockter R.B."/>
            <person name="Fauchery L."/>
            <person name="Guy J."/>
            <person name="Iotti M."/>
            <person name="Le Tacon F."/>
            <person name="Lindquist E.A."/>
            <person name="Lipzen A."/>
            <person name="Malagnac F."/>
            <person name="Mello A."/>
            <person name="Molinier V."/>
            <person name="Miyauchi S."/>
            <person name="Poulain J."/>
            <person name="Riccioni C."/>
            <person name="Rubini A."/>
            <person name="Sitrit Y."/>
            <person name="Splivallo R."/>
            <person name="Traeger S."/>
            <person name="Wang M."/>
            <person name="Zifcakova L."/>
            <person name="Wipf D."/>
            <person name="Zambonelli A."/>
            <person name="Paolocci F."/>
            <person name="Nowrousian M."/>
            <person name="Ottonello S."/>
            <person name="Baldrian P."/>
            <person name="Spatafora J.W."/>
            <person name="Henrissat B."/>
            <person name="Nagy L.G."/>
            <person name="Aury J.M."/>
            <person name="Wincker P."/>
            <person name="Grigoriev I.V."/>
            <person name="Bonfante P."/>
            <person name="Martin F.M."/>
        </authorList>
    </citation>
    <scope>NUCLEOTIDE SEQUENCE [LARGE SCALE GENOMIC DNA]</scope>
    <source>
        <strain evidence="2 3">120613-1</strain>
    </source>
</reference>
<keyword evidence="1" id="KW-0472">Membrane</keyword>
<proteinExistence type="predicted"/>
<dbReference type="EMBL" id="ML120367">
    <property type="protein sequence ID" value="RPB02564.1"/>
    <property type="molecule type" value="Genomic_DNA"/>
</dbReference>
<dbReference type="AlphaFoldDB" id="A0A3N4JW29"/>
<name>A0A3N4JW29_9PEZI</name>
<evidence type="ECO:0000256" key="1">
    <source>
        <dbReference type="SAM" id="Phobius"/>
    </source>
</evidence>
<accession>A0A3N4JW29</accession>
<gene>
    <name evidence="2" type="ORF">L873DRAFT_1802016</name>
</gene>
<keyword evidence="1" id="KW-1133">Transmembrane helix</keyword>
<protein>
    <submittedName>
        <fullName evidence="2">Uncharacterized protein</fullName>
    </submittedName>
</protein>
<dbReference type="Proteomes" id="UP000276215">
    <property type="component" value="Unassembled WGS sequence"/>
</dbReference>
<keyword evidence="3" id="KW-1185">Reference proteome</keyword>
<keyword evidence="1" id="KW-0812">Transmembrane</keyword>
<organism evidence="2 3">
    <name type="scientific">Choiromyces venosus 120613-1</name>
    <dbReference type="NCBI Taxonomy" id="1336337"/>
    <lineage>
        <taxon>Eukaryota</taxon>
        <taxon>Fungi</taxon>
        <taxon>Dikarya</taxon>
        <taxon>Ascomycota</taxon>
        <taxon>Pezizomycotina</taxon>
        <taxon>Pezizomycetes</taxon>
        <taxon>Pezizales</taxon>
        <taxon>Tuberaceae</taxon>
        <taxon>Choiromyces</taxon>
    </lineage>
</organism>
<evidence type="ECO:0000313" key="2">
    <source>
        <dbReference type="EMBL" id="RPB02564.1"/>
    </source>
</evidence>
<sequence>MKKIKNHYPQGYLLGYQVYAMLFVCQAEALTGTIYFWCLVMLFGSITHTQIGNEED</sequence>
<feature type="transmembrane region" description="Helical" evidence="1">
    <location>
        <begin position="20"/>
        <end position="43"/>
    </location>
</feature>
<evidence type="ECO:0000313" key="3">
    <source>
        <dbReference type="Proteomes" id="UP000276215"/>
    </source>
</evidence>